<dbReference type="PROSITE" id="PS50893">
    <property type="entry name" value="ABC_TRANSPORTER_2"/>
    <property type="match status" value="2"/>
</dbReference>
<dbReference type="Proteomes" id="UP001597221">
    <property type="component" value="Unassembled WGS sequence"/>
</dbReference>
<proteinExistence type="inferred from homology"/>
<feature type="domain" description="ABC transporter" evidence="5">
    <location>
        <begin position="14"/>
        <end position="256"/>
    </location>
</feature>
<comment type="similarity">
    <text evidence="1">Belongs to the ABC transporter superfamily.</text>
</comment>
<keyword evidence="7" id="KW-1185">Reference proteome</keyword>
<dbReference type="InterPro" id="IPR027417">
    <property type="entry name" value="P-loop_NTPase"/>
</dbReference>
<evidence type="ECO:0000256" key="4">
    <source>
        <dbReference type="ARBA" id="ARBA00022840"/>
    </source>
</evidence>
<organism evidence="6 7">
    <name type="scientific">Oceanobacillus luteolus</name>
    <dbReference type="NCBI Taxonomy" id="1274358"/>
    <lineage>
        <taxon>Bacteria</taxon>
        <taxon>Bacillati</taxon>
        <taxon>Bacillota</taxon>
        <taxon>Bacilli</taxon>
        <taxon>Bacillales</taxon>
        <taxon>Bacillaceae</taxon>
        <taxon>Oceanobacillus</taxon>
    </lineage>
</organism>
<evidence type="ECO:0000256" key="2">
    <source>
        <dbReference type="ARBA" id="ARBA00022448"/>
    </source>
</evidence>
<dbReference type="SUPFAM" id="SSF52540">
    <property type="entry name" value="P-loop containing nucleoside triphosphate hydrolases"/>
    <property type="match status" value="2"/>
</dbReference>
<dbReference type="RefSeq" id="WP_379595454.1">
    <property type="nucleotide sequence ID" value="NZ_JBHUDE010000001.1"/>
</dbReference>
<keyword evidence="4 6" id="KW-0067">ATP-binding</keyword>
<dbReference type="Gene3D" id="3.40.50.300">
    <property type="entry name" value="P-loop containing nucleotide triphosphate hydrolases"/>
    <property type="match status" value="2"/>
</dbReference>
<dbReference type="InterPro" id="IPR050319">
    <property type="entry name" value="ABC_transp_ATP-bind"/>
</dbReference>
<name>A0ABW4HL72_9BACI</name>
<evidence type="ECO:0000313" key="6">
    <source>
        <dbReference type="EMBL" id="MFD1606091.1"/>
    </source>
</evidence>
<gene>
    <name evidence="6" type="ORF">ACFSBH_00095</name>
</gene>
<dbReference type="InterPro" id="IPR003593">
    <property type="entry name" value="AAA+_ATPase"/>
</dbReference>
<dbReference type="InterPro" id="IPR017871">
    <property type="entry name" value="ABC_transporter-like_CS"/>
</dbReference>
<keyword evidence="2" id="KW-0813">Transport</keyword>
<sequence>MALTNIENEKTPLLEVEDFALTFRLYKKGLREQRMQVVRKLNMTINKGEVVAVIGASGSGKSLLADAILGILPENAITEGKLHYQGKPLTRDRQKKLRGNEISLIPQSVNALNPLMKVGKQIQTALKHSGHRKALQRDILQKVNLNEDVANYYPFQLSGGMARKVLSAIALVGHPELIIADEPTPGLDSQSLQEVTSFIRSLADDGKGVMFITHDIDTALKIADTIVIMNKGETIETVQAGHFNGNGENLKESYTNELWNARNQILKSNYKKKSSPSPGDKSLQIRNLNYSINGKQILEDINFDVLPGEVVGLMGESGAGKTTLARIIAGHQQADGGSVKINGHEHRKGRNPIQLVGQHPEQFINPKWTMGQVLEESGMLDSEVIHMLGIQEEWLSRWPSELSGGEFQRFSIVRALHPKTKFLILDEITTMLDAISTVEIWSVVLKVVKQRNIGLLAISHDKQLLNQVCHRILDFHEL</sequence>
<evidence type="ECO:0000313" key="7">
    <source>
        <dbReference type="Proteomes" id="UP001597221"/>
    </source>
</evidence>
<keyword evidence="3" id="KW-0547">Nucleotide-binding</keyword>
<dbReference type="EMBL" id="JBHUDE010000001">
    <property type="protein sequence ID" value="MFD1606091.1"/>
    <property type="molecule type" value="Genomic_DNA"/>
</dbReference>
<dbReference type="PROSITE" id="PS00211">
    <property type="entry name" value="ABC_TRANSPORTER_1"/>
    <property type="match status" value="1"/>
</dbReference>
<evidence type="ECO:0000259" key="5">
    <source>
        <dbReference type="PROSITE" id="PS50893"/>
    </source>
</evidence>
<comment type="caution">
    <text evidence="6">The sequence shown here is derived from an EMBL/GenBank/DDBJ whole genome shotgun (WGS) entry which is preliminary data.</text>
</comment>
<feature type="domain" description="ABC transporter" evidence="5">
    <location>
        <begin position="283"/>
        <end position="478"/>
    </location>
</feature>
<protein>
    <submittedName>
        <fullName evidence="6">ABC transporter ATP-binding protein</fullName>
    </submittedName>
</protein>
<evidence type="ECO:0000256" key="1">
    <source>
        <dbReference type="ARBA" id="ARBA00005417"/>
    </source>
</evidence>
<dbReference type="Pfam" id="PF00005">
    <property type="entry name" value="ABC_tran"/>
    <property type="match status" value="2"/>
</dbReference>
<accession>A0ABW4HL72</accession>
<dbReference type="SMART" id="SM00382">
    <property type="entry name" value="AAA"/>
    <property type="match status" value="2"/>
</dbReference>
<evidence type="ECO:0000256" key="3">
    <source>
        <dbReference type="ARBA" id="ARBA00022741"/>
    </source>
</evidence>
<dbReference type="PANTHER" id="PTHR43776">
    <property type="entry name" value="TRANSPORT ATP-BINDING PROTEIN"/>
    <property type="match status" value="1"/>
</dbReference>
<dbReference type="CDD" id="cd03257">
    <property type="entry name" value="ABC_NikE_OppD_transporters"/>
    <property type="match status" value="1"/>
</dbReference>
<dbReference type="GO" id="GO:0005524">
    <property type="term" value="F:ATP binding"/>
    <property type="evidence" value="ECO:0007669"/>
    <property type="project" value="UniProtKB-KW"/>
</dbReference>
<dbReference type="PANTHER" id="PTHR43776:SF7">
    <property type="entry name" value="D,D-DIPEPTIDE TRANSPORT ATP-BINDING PROTEIN DDPF-RELATED"/>
    <property type="match status" value="1"/>
</dbReference>
<reference evidence="7" key="1">
    <citation type="journal article" date="2019" name="Int. J. Syst. Evol. Microbiol.">
        <title>The Global Catalogue of Microorganisms (GCM) 10K type strain sequencing project: providing services to taxonomists for standard genome sequencing and annotation.</title>
        <authorList>
            <consortium name="The Broad Institute Genomics Platform"/>
            <consortium name="The Broad Institute Genome Sequencing Center for Infectious Disease"/>
            <person name="Wu L."/>
            <person name="Ma J."/>
        </authorList>
    </citation>
    <scope>NUCLEOTIDE SEQUENCE [LARGE SCALE GENOMIC DNA]</scope>
    <source>
        <strain evidence="7">CGMCC 1.12376</strain>
    </source>
</reference>
<dbReference type="InterPro" id="IPR003439">
    <property type="entry name" value="ABC_transporter-like_ATP-bd"/>
</dbReference>